<dbReference type="RefSeq" id="XP_013240669.1">
    <property type="nucleotide sequence ID" value="XM_013385215.1"/>
</dbReference>
<dbReference type="HOGENOM" id="CLU_004965_3_0_1"/>
<feature type="transmembrane region" description="Helical" evidence="10">
    <location>
        <begin position="418"/>
        <end position="439"/>
    </location>
</feature>
<protein>
    <submittedName>
        <fullName evidence="11">OPT peptide transporter Mtd1</fullName>
    </submittedName>
</protein>
<dbReference type="InterPro" id="IPR004648">
    <property type="entry name" value="Oligpept_transpt"/>
</dbReference>
<evidence type="ECO:0000256" key="5">
    <source>
        <dbReference type="ARBA" id="ARBA00022856"/>
    </source>
</evidence>
<dbReference type="PANTHER" id="PTHR22601">
    <property type="entry name" value="ISP4 LIKE PROTEIN"/>
    <property type="match status" value="1"/>
</dbReference>
<evidence type="ECO:0000256" key="7">
    <source>
        <dbReference type="ARBA" id="ARBA00022989"/>
    </source>
</evidence>
<sequence length="720" mass="79146">MAETHLQESLLAIAATTMDQMQALPTVNSAADGSESEKTTSIPADSKRDSKEQHLGDKVAGVATADQEGDELTGTTQLQIVKGNPVIRNGLDVSRFIVSIRDDEDPAVTFRAIFLGTVFTAFAAVITMIYVFKPVQMQVSAVFLQLLIYVFGVAWAKLTPNPGKIKNRPVRSVLTFLNFGQPFKIKEHVIASLISASRNNGLSGVEIYAVQNLFYDKPLSATTAVLGTFSLTLCGFVIEGVLRSLIVYPSEAVYWTTLPQLASSNEGIGFLNFSLDWQYITSTAMSLPLKQQANSCVGFVIFLIMMPLLYYKGVFNTRDLPFMSSSLFNQDGSRFKVTSVFGSNTEIDLSKLKEFGLPRINSSTAWGYLTQNIAIGALIAHVFIFYRKSLWVSLKSARAGTLADPHFLAMRKFKEVPIWWYGIIFLLVFIAGIVVNAIGDTTLPIWAFIVALLFGAFMAPFSCILYALFGTGIGTNQLSKLVGGALVPDRPLANLYFAAWSHQLILLAVNLANWLKVGQYTKISHRAMFFTQIYASLLGAAFNYIVMAVIVTSKREILLDPIGNNVWSGATVQSLNTQAFTWALAKDFYSRNSSYFIVPISLVIGLAFPVLHWLAIKVWPRLRNVPITTPIIASYAGMAYVGSTSYICSTVVVGLLSQWVFGRRYPGWHNKYNYLIGAALDGGSQTVIFILSFAVYGASGVTRNFPTWFGNPAGNMDHCL</sequence>
<feature type="transmembrane region" description="Helical" evidence="10">
    <location>
        <begin position="108"/>
        <end position="132"/>
    </location>
</feature>
<organism evidence="11 12">
    <name type="scientific">Tilletiaria anomala (strain ATCC 24038 / CBS 436.72 / UBC 951)</name>
    <dbReference type="NCBI Taxonomy" id="1037660"/>
    <lineage>
        <taxon>Eukaryota</taxon>
        <taxon>Fungi</taxon>
        <taxon>Dikarya</taxon>
        <taxon>Basidiomycota</taxon>
        <taxon>Ustilaginomycotina</taxon>
        <taxon>Exobasidiomycetes</taxon>
        <taxon>Georgefischeriales</taxon>
        <taxon>Tilletiariaceae</taxon>
        <taxon>Tilletiaria</taxon>
    </lineage>
</organism>
<evidence type="ECO:0000256" key="4">
    <source>
        <dbReference type="ARBA" id="ARBA00022692"/>
    </source>
</evidence>
<feature type="transmembrane region" description="Helical" evidence="10">
    <location>
        <begin position="445"/>
        <end position="474"/>
    </location>
</feature>
<evidence type="ECO:0000313" key="12">
    <source>
        <dbReference type="Proteomes" id="UP000027361"/>
    </source>
</evidence>
<feature type="transmembrane region" description="Helical" evidence="10">
    <location>
        <begin position="527"/>
        <end position="551"/>
    </location>
</feature>
<proteinExistence type="inferred from homology"/>
<feature type="transmembrane region" description="Helical" evidence="10">
    <location>
        <begin position="495"/>
        <end position="515"/>
    </location>
</feature>
<name>A0A066VI76_TILAU</name>
<keyword evidence="8 10" id="KW-0472">Membrane</keyword>
<keyword evidence="7 10" id="KW-1133">Transmembrane helix</keyword>
<reference evidence="11 12" key="1">
    <citation type="submission" date="2014-05" db="EMBL/GenBank/DDBJ databases">
        <title>Draft genome sequence of a rare smut relative, Tilletiaria anomala UBC 951.</title>
        <authorList>
            <consortium name="DOE Joint Genome Institute"/>
            <person name="Toome M."/>
            <person name="Kuo A."/>
            <person name="Henrissat B."/>
            <person name="Lipzen A."/>
            <person name="Tritt A."/>
            <person name="Yoshinaga Y."/>
            <person name="Zane M."/>
            <person name="Barry K."/>
            <person name="Grigoriev I.V."/>
            <person name="Spatafora J.W."/>
            <person name="Aimea M.C."/>
        </authorList>
    </citation>
    <scope>NUCLEOTIDE SEQUENCE [LARGE SCALE GENOMIC DNA]</scope>
    <source>
        <strain evidence="11 12">UBC 951</strain>
    </source>
</reference>
<keyword evidence="5" id="KW-0571">Peptide transport</keyword>
<dbReference type="GeneID" id="25266903"/>
<feature type="compositionally biased region" description="Basic and acidic residues" evidence="9">
    <location>
        <begin position="45"/>
        <end position="57"/>
    </location>
</feature>
<feature type="transmembrane region" description="Helical" evidence="10">
    <location>
        <begin position="595"/>
        <end position="615"/>
    </location>
</feature>
<feature type="transmembrane region" description="Helical" evidence="10">
    <location>
        <begin position="673"/>
        <end position="696"/>
    </location>
</feature>
<feature type="transmembrane region" description="Helical" evidence="10">
    <location>
        <begin position="138"/>
        <end position="158"/>
    </location>
</feature>
<dbReference type="EMBL" id="JMSN01000121">
    <property type="protein sequence ID" value="KDN38280.1"/>
    <property type="molecule type" value="Genomic_DNA"/>
</dbReference>
<keyword evidence="6" id="KW-0653">Protein transport</keyword>
<dbReference type="GO" id="GO:0015031">
    <property type="term" value="P:protein transport"/>
    <property type="evidence" value="ECO:0007669"/>
    <property type="project" value="UniProtKB-KW"/>
</dbReference>
<evidence type="ECO:0000256" key="10">
    <source>
        <dbReference type="SAM" id="Phobius"/>
    </source>
</evidence>
<keyword evidence="4 10" id="KW-0812">Transmembrane</keyword>
<feature type="transmembrane region" description="Helical" evidence="10">
    <location>
        <begin position="365"/>
        <end position="386"/>
    </location>
</feature>
<feature type="transmembrane region" description="Helical" evidence="10">
    <location>
        <begin position="293"/>
        <end position="311"/>
    </location>
</feature>
<comment type="similarity">
    <text evidence="2">Belongs to the oligopeptide OPT transporter family.</text>
</comment>
<evidence type="ECO:0000256" key="2">
    <source>
        <dbReference type="ARBA" id="ARBA00008807"/>
    </source>
</evidence>
<evidence type="ECO:0000313" key="11">
    <source>
        <dbReference type="EMBL" id="KDN38280.1"/>
    </source>
</evidence>
<evidence type="ECO:0000256" key="1">
    <source>
        <dbReference type="ARBA" id="ARBA00004141"/>
    </source>
</evidence>
<keyword evidence="3" id="KW-0813">Transport</keyword>
<dbReference type="GO" id="GO:0035673">
    <property type="term" value="F:oligopeptide transmembrane transporter activity"/>
    <property type="evidence" value="ECO:0007669"/>
    <property type="project" value="InterPro"/>
</dbReference>
<accession>A0A066VI76</accession>
<evidence type="ECO:0000256" key="3">
    <source>
        <dbReference type="ARBA" id="ARBA00022448"/>
    </source>
</evidence>
<dbReference type="NCBIfam" id="TIGR00728">
    <property type="entry name" value="OPT_sfam"/>
    <property type="match status" value="1"/>
</dbReference>
<evidence type="ECO:0000256" key="8">
    <source>
        <dbReference type="ARBA" id="ARBA00023136"/>
    </source>
</evidence>
<dbReference type="InParanoid" id="A0A066VI76"/>
<dbReference type="AlphaFoldDB" id="A0A066VI76"/>
<comment type="subcellular location">
    <subcellularLocation>
        <location evidence="1">Membrane</location>
        <topology evidence="1">Multi-pass membrane protein</topology>
    </subcellularLocation>
</comment>
<dbReference type="OrthoDB" id="9986677at2759"/>
<dbReference type="InterPro" id="IPR004813">
    <property type="entry name" value="OPT"/>
</dbReference>
<gene>
    <name evidence="11" type="ORF">K437DRAFT_279540</name>
</gene>
<dbReference type="GO" id="GO:0016020">
    <property type="term" value="C:membrane"/>
    <property type="evidence" value="ECO:0007669"/>
    <property type="project" value="UniProtKB-SubCell"/>
</dbReference>
<dbReference type="Pfam" id="PF03169">
    <property type="entry name" value="OPT"/>
    <property type="match status" value="2"/>
</dbReference>
<dbReference type="Proteomes" id="UP000027361">
    <property type="component" value="Unassembled WGS sequence"/>
</dbReference>
<evidence type="ECO:0000256" key="9">
    <source>
        <dbReference type="SAM" id="MobiDB-lite"/>
    </source>
</evidence>
<evidence type="ECO:0000256" key="6">
    <source>
        <dbReference type="ARBA" id="ARBA00022927"/>
    </source>
</evidence>
<feature type="transmembrane region" description="Helical" evidence="10">
    <location>
        <begin position="635"/>
        <end position="661"/>
    </location>
</feature>
<dbReference type="OMA" id="HVLIFYG"/>
<feature type="region of interest" description="Disordered" evidence="9">
    <location>
        <begin position="27"/>
        <end position="58"/>
    </location>
</feature>
<comment type="caution">
    <text evidence="11">The sequence shown here is derived from an EMBL/GenBank/DDBJ whole genome shotgun (WGS) entry which is preliminary data.</text>
</comment>
<keyword evidence="12" id="KW-1185">Reference proteome</keyword>